<gene>
    <name evidence="2" type="ORF">DW011_25835</name>
</gene>
<name>A0A415LT00_BACT4</name>
<reference evidence="2 3" key="1">
    <citation type="submission" date="2018-08" db="EMBL/GenBank/DDBJ databases">
        <title>A genome reference for cultivated species of the human gut microbiota.</title>
        <authorList>
            <person name="Zou Y."/>
            <person name="Xue W."/>
            <person name="Luo G."/>
        </authorList>
    </citation>
    <scope>NUCLEOTIDE SEQUENCE [LARGE SCALE GENOMIC DNA]</scope>
    <source>
        <strain evidence="2 3">AF37-12</strain>
    </source>
</reference>
<sequence length="341" mass="38289">MANEKTNRPQSPEETAKAIQQEAMEQAMEQAQAMFGNIPGFQMPNLAEAQEQLMKDMGAIPGVAEAQAYQAEMMKQAGMDPEAMRQTYQQNLANAQQMMAQAMEGIPEGSYTGEEFLGLGSDADWVVTRKADGKLTPEQNRLLAFGAPLCVYNDDYVDSLESTTDAETLKEMLEEWWGVTDKKTVLEIIDWLLNEGQHANADLALTEIKKRGLDAITEEEKGDEDSKIGDAFTIAEFVTDVNESTVEELPGTVLGWDLVRAVNVARWAYLCDYINENEMWKKIEAIVDIAKKTFNSWEEYGLSFAVGRGVWRGDTDDYETADEVIAALSRQEESPWKEFEW</sequence>
<evidence type="ECO:0000313" key="3">
    <source>
        <dbReference type="Proteomes" id="UP000283616"/>
    </source>
</evidence>
<proteinExistence type="predicted"/>
<organism evidence="2 3">
    <name type="scientific">Bacteroides thetaiotaomicron</name>
    <dbReference type="NCBI Taxonomy" id="818"/>
    <lineage>
        <taxon>Bacteria</taxon>
        <taxon>Pseudomonadati</taxon>
        <taxon>Bacteroidota</taxon>
        <taxon>Bacteroidia</taxon>
        <taxon>Bacteroidales</taxon>
        <taxon>Bacteroidaceae</taxon>
        <taxon>Bacteroides</taxon>
    </lineage>
</organism>
<evidence type="ECO:0000259" key="1">
    <source>
        <dbReference type="Pfam" id="PF06889"/>
    </source>
</evidence>
<protein>
    <submittedName>
        <fullName evidence="2">DUF1266 domain-containing protein</fullName>
    </submittedName>
</protein>
<evidence type="ECO:0000313" key="2">
    <source>
        <dbReference type="EMBL" id="RHL52085.1"/>
    </source>
</evidence>
<feature type="domain" description="DUF1266" evidence="1">
    <location>
        <begin position="172"/>
        <end position="341"/>
    </location>
</feature>
<dbReference type="RefSeq" id="WP_117610857.1">
    <property type="nucleotide sequence ID" value="NZ_JBDFWQ010000044.1"/>
</dbReference>
<dbReference type="InterPro" id="IPR009677">
    <property type="entry name" value="DUF1266"/>
</dbReference>
<dbReference type="Proteomes" id="UP000283616">
    <property type="component" value="Unassembled WGS sequence"/>
</dbReference>
<dbReference type="EMBL" id="QROV01000063">
    <property type="protein sequence ID" value="RHL52085.1"/>
    <property type="molecule type" value="Genomic_DNA"/>
</dbReference>
<accession>A0A415LT00</accession>
<comment type="caution">
    <text evidence="2">The sequence shown here is derived from an EMBL/GenBank/DDBJ whole genome shotgun (WGS) entry which is preliminary data.</text>
</comment>
<dbReference type="AlphaFoldDB" id="A0A415LT00"/>
<dbReference type="Pfam" id="PF06889">
    <property type="entry name" value="DUF1266"/>
    <property type="match status" value="1"/>
</dbReference>